<evidence type="ECO:0000313" key="3">
    <source>
        <dbReference type="Proteomes" id="UP000758155"/>
    </source>
</evidence>
<evidence type="ECO:0000256" key="1">
    <source>
        <dbReference type="SAM" id="MobiDB-lite"/>
    </source>
</evidence>
<feature type="compositionally biased region" description="Pro residues" evidence="1">
    <location>
        <begin position="276"/>
        <end position="289"/>
    </location>
</feature>
<evidence type="ECO:0000313" key="2">
    <source>
        <dbReference type="EMBL" id="KAF3035346.1"/>
    </source>
</evidence>
<feature type="compositionally biased region" description="Polar residues" evidence="1">
    <location>
        <begin position="59"/>
        <end position="75"/>
    </location>
</feature>
<gene>
    <name evidence="2" type="ORF">E8E12_006917</name>
</gene>
<feature type="compositionally biased region" description="Polar residues" evidence="1">
    <location>
        <begin position="298"/>
        <end position="314"/>
    </location>
</feature>
<name>A0A9P4WLK6_9PLEO</name>
<sequence length="487" mass="54208">MAARVAQIRFSPHSPHPSNPAKKDSFNRTSSHAKVRPLRNSMYQAPHQHDRMAYPPTKPQQAGTRRPNHISNNQEDAIRERAGGARGLPQTPRKSPRQNWEREANVMKTLPRQPKRRQPLQDMDCNRGADQQRISGLKDAMESERSVDLFTMIDNHLAWNMSASDLANRSSDPPRPSSSGTMFVDFRADGEVEVSYRNGVNKKLPTPPVPSKIPGPFKPASPRRTGDIKPNSKNTKYEHRTEALLKPRSNRPSQSSRHDSVLDPSTRHSIDVSLPPSFPPPNQPLPPLPSRNLVKPQNGKSYPPQANATSRTISTSKAHYFSPALATTTCRTTRDEVEDVYTVIQPEGMRSCYRSDGLTTSLTVDEAAYGQAARTKSRPESQKTLYLDIPVLTHRSSPNASLYAASTHTPLKKMDTNKPLPPLPPVSREPAYACADVCSQEPDVLKKETKRHKVARFVKKVLRKIEGLADDFGEHSIGTSACRIADS</sequence>
<dbReference type="AlphaFoldDB" id="A0A9P4WLK6"/>
<dbReference type="Proteomes" id="UP000758155">
    <property type="component" value="Unassembled WGS sequence"/>
</dbReference>
<feature type="compositionally biased region" description="Pro residues" evidence="1">
    <location>
        <begin position="205"/>
        <end position="219"/>
    </location>
</feature>
<feature type="region of interest" description="Disordered" evidence="1">
    <location>
        <begin position="198"/>
        <end position="314"/>
    </location>
</feature>
<proteinExistence type="predicted"/>
<dbReference type="OrthoDB" id="3799947at2759"/>
<protein>
    <submittedName>
        <fullName evidence="2">Uncharacterized protein</fullName>
    </submittedName>
</protein>
<feature type="compositionally biased region" description="Basic and acidic residues" evidence="1">
    <location>
        <begin position="256"/>
        <end position="270"/>
    </location>
</feature>
<feature type="compositionally biased region" description="Basic and acidic residues" evidence="1">
    <location>
        <begin position="235"/>
        <end position="245"/>
    </location>
</feature>
<comment type="caution">
    <text evidence="2">The sequence shown here is derived from an EMBL/GenBank/DDBJ whole genome shotgun (WGS) entry which is preliminary data.</text>
</comment>
<dbReference type="EMBL" id="SWKV01000059">
    <property type="protein sequence ID" value="KAF3035346.1"/>
    <property type="molecule type" value="Genomic_DNA"/>
</dbReference>
<organism evidence="2 3">
    <name type="scientific">Didymella heteroderae</name>
    <dbReference type="NCBI Taxonomy" id="1769908"/>
    <lineage>
        <taxon>Eukaryota</taxon>
        <taxon>Fungi</taxon>
        <taxon>Dikarya</taxon>
        <taxon>Ascomycota</taxon>
        <taxon>Pezizomycotina</taxon>
        <taxon>Dothideomycetes</taxon>
        <taxon>Pleosporomycetidae</taxon>
        <taxon>Pleosporales</taxon>
        <taxon>Pleosporineae</taxon>
        <taxon>Didymellaceae</taxon>
        <taxon>Didymella</taxon>
    </lineage>
</organism>
<reference evidence="2" key="1">
    <citation type="submission" date="2019-04" db="EMBL/GenBank/DDBJ databases">
        <title>Sequencing of skin fungus with MAO and IRED activity.</title>
        <authorList>
            <person name="Marsaioli A.J."/>
            <person name="Bonatto J.M.C."/>
            <person name="Reis Junior O."/>
        </authorList>
    </citation>
    <scope>NUCLEOTIDE SEQUENCE</scope>
    <source>
        <strain evidence="2">28M1</strain>
    </source>
</reference>
<keyword evidence="3" id="KW-1185">Reference proteome</keyword>
<accession>A0A9P4WLK6</accession>
<feature type="region of interest" description="Disordered" evidence="1">
    <location>
        <begin position="1"/>
        <end position="129"/>
    </location>
</feature>